<sequence>MRLPDSLEVVLAVDVDGHGRTTPLLLIGDPNGETEHGTNVLVSALLGDGWQLVIATGSFTARPPTAAWSVEVGAGPDPVLRGPGGLRLRLYGEDLPVDWTAMARGSRSVLGVAGRIPAEEARARAELDAAIGAGMVVAAALPVIDAGR</sequence>
<evidence type="ECO:0000313" key="2">
    <source>
        <dbReference type="Proteomes" id="UP000272400"/>
    </source>
</evidence>
<keyword evidence="2" id="KW-1185">Reference proteome</keyword>
<gene>
    <name evidence="1" type="ORF">EDD29_4817</name>
</gene>
<name>A0A3N1D115_9ACTN</name>
<comment type="caution">
    <text evidence="1">The sequence shown here is derived from an EMBL/GenBank/DDBJ whole genome shotgun (WGS) entry which is preliminary data.</text>
</comment>
<dbReference type="EMBL" id="RJKE01000001">
    <property type="protein sequence ID" value="ROO87223.1"/>
    <property type="molecule type" value="Genomic_DNA"/>
</dbReference>
<accession>A0A3N1D115</accession>
<reference evidence="1 2" key="1">
    <citation type="submission" date="2018-11" db="EMBL/GenBank/DDBJ databases">
        <title>Sequencing the genomes of 1000 actinobacteria strains.</title>
        <authorList>
            <person name="Klenk H.-P."/>
        </authorList>
    </citation>
    <scope>NUCLEOTIDE SEQUENCE [LARGE SCALE GENOMIC DNA]</scope>
    <source>
        <strain evidence="1 2">DSM 44254</strain>
    </source>
</reference>
<proteinExistence type="predicted"/>
<dbReference type="Proteomes" id="UP000272400">
    <property type="component" value="Unassembled WGS sequence"/>
</dbReference>
<dbReference type="RefSeq" id="WP_148086065.1">
    <property type="nucleotide sequence ID" value="NZ_RJKE01000001.1"/>
</dbReference>
<evidence type="ECO:0000313" key="1">
    <source>
        <dbReference type="EMBL" id="ROO87223.1"/>
    </source>
</evidence>
<protein>
    <submittedName>
        <fullName evidence="1">Uncharacterized protein</fullName>
    </submittedName>
</protein>
<dbReference type="AlphaFoldDB" id="A0A3N1D115"/>
<organism evidence="1 2">
    <name type="scientific">Actinocorallia herbida</name>
    <dbReference type="NCBI Taxonomy" id="58109"/>
    <lineage>
        <taxon>Bacteria</taxon>
        <taxon>Bacillati</taxon>
        <taxon>Actinomycetota</taxon>
        <taxon>Actinomycetes</taxon>
        <taxon>Streptosporangiales</taxon>
        <taxon>Thermomonosporaceae</taxon>
        <taxon>Actinocorallia</taxon>
    </lineage>
</organism>